<dbReference type="GO" id="GO:0004519">
    <property type="term" value="F:endonuclease activity"/>
    <property type="evidence" value="ECO:0007669"/>
    <property type="project" value="InterPro"/>
</dbReference>
<dbReference type="Proteomes" id="UP000037564">
    <property type="component" value="Unassembled WGS sequence"/>
</dbReference>
<dbReference type="GO" id="GO:0005524">
    <property type="term" value="F:ATP binding"/>
    <property type="evidence" value="ECO:0007669"/>
    <property type="project" value="InterPro"/>
</dbReference>
<evidence type="ECO:0000313" key="3">
    <source>
        <dbReference type="Proteomes" id="UP000037564"/>
    </source>
</evidence>
<feature type="region of interest" description="Disordered" evidence="1">
    <location>
        <begin position="668"/>
        <end position="707"/>
    </location>
</feature>
<dbReference type="RefSeq" id="WP_040091147.1">
    <property type="nucleotide sequence ID" value="NZ_BFKI01000195.1"/>
</dbReference>
<dbReference type="AlphaFoldDB" id="A0A0B1JNC8"/>
<dbReference type="InterPro" id="IPR046453">
    <property type="entry name" value="GpA_ATPase"/>
</dbReference>
<feature type="region of interest" description="Disordered" evidence="1">
    <location>
        <begin position="117"/>
        <end position="139"/>
    </location>
</feature>
<dbReference type="InterPro" id="IPR051220">
    <property type="entry name" value="TFA_Chaperone"/>
</dbReference>
<feature type="compositionally biased region" description="Basic residues" evidence="1">
    <location>
        <begin position="682"/>
        <end position="691"/>
    </location>
</feature>
<accession>A0A0B1JNC8</accession>
<reference evidence="2 3" key="1">
    <citation type="submission" date="2015-07" db="EMBL/GenBank/DDBJ databases">
        <title>Genome sequences of 64 non-O157:H7 Shiga toxin-producing Escherichia coli strains.</title>
        <authorList>
            <person name="Gonzalez-Escalona N."/>
            <person name="Toro M."/>
            <person name="Timme R."/>
            <person name="Payne J."/>
        </authorList>
    </citation>
    <scope>NUCLEOTIDE SEQUENCE [LARGE SCALE GENOMIC DNA]</scope>
    <source>
        <strain evidence="2 3">CFSAN026843</strain>
    </source>
</reference>
<dbReference type="PATRIC" id="fig|562.7396.peg.5530"/>
<evidence type="ECO:0000256" key="1">
    <source>
        <dbReference type="SAM" id="MobiDB-lite"/>
    </source>
</evidence>
<dbReference type="HAMAP" id="MF_04144">
    <property type="entry name" value="TERL_LAMBDA"/>
    <property type="match status" value="1"/>
</dbReference>
<sequence length="707" mass="80529">MNQVNESHSRASDIWREVASLFRPPGRLPVAEAIRRYMRVPRGANTSGPWESSLTPYMIDPINTLSAREYDAVVFVGPARTGKTEGLIDGWIVYGIICDPADMLVVQMTETKAREHSRTRLSRTFRHSPEVSKRLSPSRNDNNVHDKMFLDGSFLKIGWPSITVFSSSDYRRVALTDYDRFPENVDGEGDAFTLASKRTTTFMSSGMTLVESSPGRDITDTKWRCGGTHEAPPTTGILSLYNRGDRRRWYWPCPHCGEYFQPVMDNMTGYRNNPDFVAAGQAARLMCPHCCGLIAPEQKRELNNQGIWLREGERAAADGSITGTPRNSRIASFWMEGPAAAFQTWEQLIFKLLAAEEEYERTGSEETLKAVVNTDIGRPYLPRSATEQRKSELLEQRAEPFPRRSVPDGVRFIEATVDVQGGKNRRFVVQITGYGEQGERWIVDRYNIRHSLRCSSNGESLPVDPAAYPEDWDLLLTDVFHKTWPLASDPDVRMRLMAMAVDTGGEAGVTDNAYRFWRRCRSDGLGNRVFLFKGDGLRRDRLINRTFPDNTGRSARRARASGDVALWLVQTDAFKDRVNNALWRDTPGPNYIHFPDWLGRWFYDELTYEERGSDGKWRKPGRGANEAFDLLVYADALAVLHGYEKIRWPSAPDWAQRETWLVFPQERSGETASPELTAGAEKRRRRKKKLRTERAEDNPWITSGGWL</sequence>
<dbReference type="InterPro" id="IPR008866">
    <property type="entry name" value="Phage_lambda_GpA-like"/>
</dbReference>
<organism evidence="2 3">
    <name type="scientific">Escherichia coli</name>
    <dbReference type="NCBI Taxonomy" id="562"/>
    <lineage>
        <taxon>Bacteria</taxon>
        <taxon>Pseudomonadati</taxon>
        <taxon>Pseudomonadota</taxon>
        <taxon>Gammaproteobacteria</taxon>
        <taxon>Enterobacterales</taxon>
        <taxon>Enterobacteriaceae</taxon>
        <taxon>Escherichia</taxon>
    </lineage>
</organism>
<gene>
    <name evidence="2" type="ORF">WR15_25440</name>
</gene>
<proteinExistence type="inferred from homology"/>
<dbReference type="EMBL" id="LGZN01000086">
    <property type="protein sequence ID" value="KNF62826.1"/>
    <property type="molecule type" value="Genomic_DNA"/>
</dbReference>
<dbReference type="PANTHER" id="PTHR34413:SF2">
    <property type="entry name" value="PROPHAGE TAIL FIBER ASSEMBLY PROTEIN HOMOLOG TFAE-RELATED"/>
    <property type="match status" value="1"/>
</dbReference>
<dbReference type="GO" id="GO:0016887">
    <property type="term" value="F:ATP hydrolysis activity"/>
    <property type="evidence" value="ECO:0007669"/>
    <property type="project" value="InterPro"/>
</dbReference>
<dbReference type="Pfam" id="PF05876">
    <property type="entry name" value="GpA_ATPase"/>
    <property type="match status" value="1"/>
</dbReference>
<name>A0A0B1JNC8_ECOLX</name>
<protein>
    <submittedName>
        <fullName evidence="2">Terminase</fullName>
    </submittedName>
</protein>
<dbReference type="Pfam" id="PF20454">
    <property type="entry name" value="GpA_nuclease"/>
    <property type="match status" value="1"/>
</dbReference>
<dbReference type="InterPro" id="IPR046454">
    <property type="entry name" value="GpA_endonuclease"/>
</dbReference>
<comment type="caution">
    <text evidence="2">The sequence shown here is derived from an EMBL/GenBank/DDBJ whole genome shotgun (WGS) entry which is preliminary data.</text>
</comment>
<evidence type="ECO:0000313" key="2">
    <source>
        <dbReference type="EMBL" id="KNF62826.1"/>
    </source>
</evidence>
<dbReference type="PANTHER" id="PTHR34413">
    <property type="entry name" value="PROPHAGE TAIL FIBER ASSEMBLY PROTEIN HOMOLOG TFAE-RELATED-RELATED"/>
    <property type="match status" value="1"/>
</dbReference>